<dbReference type="OrthoDB" id="10985at2157"/>
<reference evidence="1 2" key="1">
    <citation type="submission" date="2019-04" db="EMBL/GenBank/DDBJ databases">
        <title>Natronomonas sp. F20-122 a newhaloarchaeon isolated from a saline saltern of Isla Bacuta, Huelva, Spain.</title>
        <authorList>
            <person name="Duran-Viseras A."/>
            <person name="Sanchez-Porro C."/>
            <person name="Ventosa A."/>
        </authorList>
    </citation>
    <scope>NUCLEOTIDE SEQUENCE [LARGE SCALE GENOMIC DNA]</scope>
    <source>
        <strain evidence="1 2">F20-122</strain>
    </source>
</reference>
<dbReference type="Pfam" id="PF12840">
    <property type="entry name" value="HTH_20"/>
    <property type="match status" value="1"/>
</dbReference>
<protein>
    <submittedName>
        <fullName evidence="1">Helix-turn-helix transcriptional regulator</fullName>
    </submittedName>
</protein>
<dbReference type="InterPro" id="IPR036390">
    <property type="entry name" value="WH_DNA-bd_sf"/>
</dbReference>
<dbReference type="Proteomes" id="UP000308037">
    <property type="component" value="Unassembled WGS sequence"/>
</dbReference>
<keyword evidence="2" id="KW-1185">Reference proteome</keyword>
<comment type="caution">
    <text evidence="1">The sequence shown here is derived from an EMBL/GenBank/DDBJ whole genome shotgun (WGS) entry which is preliminary data.</text>
</comment>
<dbReference type="AlphaFoldDB" id="A0A4U5JGW9"/>
<dbReference type="EMBL" id="QKNX01000001">
    <property type="protein sequence ID" value="TKR27676.1"/>
    <property type="molecule type" value="Genomic_DNA"/>
</dbReference>
<sequence>MVRDPLAKDDGPDIDVVLEALYDEDCRTILSELTDPRTASTLLERCEIPRSTLYRKLDLLVEATLVQEGTEIREEGSHANRYTPDFEEVIVSRNEAGAIEIEIERPARRADERLAEMWSKVRKEL</sequence>
<accession>A0A4U5JGW9</accession>
<dbReference type="RefSeq" id="WP_137274977.1">
    <property type="nucleotide sequence ID" value="NZ_QKNX01000001.1"/>
</dbReference>
<gene>
    <name evidence="1" type="ORF">DM868_00875</name>
</gene>
<evidence type="ECO:0000313" key="2">
    <source>
        <dbReference type="Proteomes" id="UP000308037"/>
    </source>
</evidence>
<evidence type="ECO:0000313" key="1">
    <source>
        <dbReference type="EMBL" id="TKR27676.1"/>
    </source>
</evidence>
<dbReference type="Gene3D" id="1.10.10.10">
    <property type="entry name" value="Winged helix-like DNA-binding domain superfamily/Winged helix DNA-binding domain"/>
    <property type="match status" value="1"/>
</dbReference>
<name>A0A4U5JGW9_9EURY</name>
<proteinExistence type="predicted"/>
<dbReference type="SUPFAM" id="SSF46785">
    <property type="entry name" value="Winged helix' DNA-binding domain"/>
    <property type="match status" value="1"/>
</dbReference>
<dbReference type="InterPro" id="IPR036388">
    <property type="entry name" value="WH-like_DNA-bd_sf"/>
</dbReference>
<organism evidence="1 2">
    <name type="scientific">Natronomonas salsuginis</name>
    <dbReference type="NCBI Taxonomy" id="2217661"/>
    <lineage>
        <taxon>Archaea</taxon>
        <taxon>Methanobacteriati</taxon>
        <taxon>Methanobacteriota</taxon>
        <taxon>Stenosarchaea group</taxon>
        <taxon>Halobacteria</taxon>
        <taxon>Halobacteriales</taxon>
        <taxon>Natronomonadaceae</taxon>
        <taxon>Natronomonas</taxon>
    </lineage>
</organism>